<evidence type="ECO:0000313" key="4">
    <source>
        <dbReference type="Proteomes" id="UP001519460"/>
    </source>
</evidence>
<name>A0ABD0LHC8_9CAEN</name>
<dbReference type="SUPFAM" id="SSF48452">
    <property type="entry name" value="TPR-like"/>
    <property type="match status" value="3"/>
</dbReference>
<dbReference type="InterPro" id="IPR011990">
    <property type="entry name" value="TPR-like_helical_dom_sf"/>
</dbReference>
<proteinExistence type="predicted"/>
<accession>A0ABD0LHC8</accession>
<dbReference type="PROSITE" id="PS50005">
    <property type="entry name" value="TPR"/>
    <property type="match status" value="1"/>
</dbReference>
<dbReference type="EMBL" id="JACVVK020000048">
    <property type="protein sequence ID" value="KAK7498896.1"/>
    <property type="molecule type" value="Genomic_DNA"/>
</dbReference>
<feature type="compositionally biased region" description="Basic and acidic residues" evidence="2">
    <location>
        <begin position="834"/>
        <end position="848"/>
    </location>
</feature>
<organism evidence="3 4">
    <name type="scientific">Batillaria attramentaria</name>
    <dbReference type="NCBI Taxonomy" id="370345"/>
    <lineage>
        <taxon>Eukaryota</taxon>
        <taxon>Metazoa</taxon>
        <taxon>Spiralia</taxon>
        <taxon>Lophotrochozoa</taxon>
        <taxon>Mollusca</taxon>
        <taxon>Gastropoda</taxon>
        <taxon>Caenogastropoda</taxon>
        <taxon>Sorbeoconcha</taxon>
        <taxon>Cerithioidea</taxon>
        <taxon>Batillariidae</taxon>
        <taxon>Batillaria</taxon>
    </lineage>
</organism>
<dbReference type="InterPro" id="IPR019734">
    <property type="entry name" value="TPR_rpt"/>
</dbReference>
<gene>
    <name evidence="3" type="ORF">BaRGS_00009988</name>
</gene>
<feature type="repeat" description="TPR" evidence="1">
    <location>
        <begin position="286"/>
        <end position="319"/>
    </location>
</feature>
<dbReference type="Gene3D" id="1.25.40.10">
    <property type="entry name" value="Tetratricopeptide repeat domain"/>
    <property type="match status" value="2"/>
</dbReference>
<feature type="region of interest" description="Disordered" evidence="2">
    <location>
        <begin position="834"/>
        <end position="863"/>
    </location>
</feature>
<keyword evidence="4" id="KW-1185">Reference proteome</keyword>
<dbReference type="Proteomes" id="UP001519460">
    <property type="component" value="Unassembled WGS sequence"/>
</dbReference>
<protein>
    <submittedName>
        <fullName evidence="3">Uncharacterized protein</fullName>
    </submittedName>
</protein>
<comment type="caution">
    <text evidence="3">The sequence shown here is derived from an EMBL/GenBank/DDBJ whole genome shotgun (WGS) entry which is preliminary data.</text>
</comment>
<dbReference type="PANTHER" id="PTHR16253">
    <property type="entry name" value="TETRATRICOPEPTIDE REPEAT PROTEIN 22"/>
    <property type="match status" value="1"/>
</dbReference>
<sequence>MADLDDEALDSPAELTANTEQKEWESFKRKLAEFPNSFHLLADSQQPDSQYLEKQSRSLKSALSVGYQTGMETARANNFLSFVLFCQGQPSEALTKIEEALSVEGEGDNLVSLANKAAILWHTERLHEAEEVVKRLQELKTDAEEFDYLKVKAKAELAFSYTRMRPRFYPKAVPLFEEVLVQAREPEKWLWTLGLGLTKRRLLHLQHAPMLKTNVREEVLDTLRLLRSVLDKSASKSLRAKACAEIAVLVDYSEVDQQLQAHLVKEVKMDATEACERALELDADDNAVLCKTGQIFQFAGKLERSAKLLKKALSIRPSSTAYHHLGRVYKALAVKKQNLAGDTPSPAAQTELLKRTMNIPSDVKLKRNDPYVTEAMEYFQEAVKFSEGTNLQAKYDLALMHRHVGELDKALDLLTEIRNSNWERLNYISVNSFEQSGLILKEKSKSEADEEKKRQLSLQAESMLYKALTKAVQLYSRTPHLQGQIGDVWYSFSELLKEVDGSNISENQKLGKKAKLFQLISDHEQSMALLEEIRKMAPEEAKNPKHLKLCIENYVAVKEFGKALTFIELLKCTERGRDTLVKLGGQQYVLKVYLQAAKRALLDSSLADSKEHFHTAFMETVEEAQSDASTGSDTDSGEGDQETWDIMMIYDGNHGEDSQSERQADALAGVLKNACGLKVTLMDQDVQLGRPILDGMVHIMRRSRLVVILAGQKRISTEMRSVIDHAARRQGPRTVTLLTDGDHVPRNLAAHPWMPCPAELLSLATEQGSDEMTAETAQGEVTTEHEEAGTQEVRVGTEQMRVGKERAGIHADQESAGTEQTGVGTEQMRAGKERAGIHADQEGARTDQKGVGTEHAGDGKETVGVTTEQAELYSKETIRAICKVFSFLVGVPGERPKN</sequence>
<evidence type="ECO:0000256" key="2">
    <source>
        <dbReference type="SAM" id="MobiDB-lite"/>
    </source>
</evidence>
<dbReference type="AlphaFoldDB" id="A0ABD0LHC8"/>
<feature type="region of interest" description="Disordered" evidence="2">
    <location>
        <begin position="767"/>
        <end position="791"/>
    </location>
</feature>
<keyword evidence="1" id="KW-0802">TPR repeat</keyword>
<feature type="region of interest" description="Disordered" evidence="2">
    <location>
        <begin position="1"/>
        <end position="21"/>
    </location>
</feature>
<dbReference type="InterPro" id="IPR035897">
    <property type="entry name" value="Toll_tir_struct_dom_sf"/>
</dbReference>
<dbReference type="PANTHER" id="PTHR16253:SF0">
    <property type="entry name" value="TETRATRICOPEPTIDE REPEAT PROTEIN 22"/>
    <property type="match status" value="1"/>
</dbReference>
<dbReference type="SUPFAM" id="SSF52200">
    <property type="entry name" value="Toll/Interleukin receptor TIR domain"/>
    <property type="match status" value="1"/>
</dbReference>
<reference evidence="3 4" key="1">
    <citation type="journal article" date="2023" name="Sci. Data">
        <title>Genome assembly of the Korean intertidal mud-creeper Batillaria attramentaria.</title>
        <authorList>
            <person name="Patra A.K."/>
            <person name="Ho P.T."/>
            <person name="Jun S."/>
            <person name="Lee S.J."/>
            <person name="Kim Y."/>
            <person name="Won Y.J."/>
        </authorList>
    </citation>
    <scope>NUCLEOTIDE SEQUENCE [LARGE SCALE GENOMIC DNA]</scope>
    <source>
        <strain evidence="3">Wonlab-2016</strain>
    </source>
</reference>
<evidence type="ECO:0000256" key="1">
    <source>
        <dbReference type="PROSITE-ProRule" id="PRU00339"/>
    </source>
</evidence>
<evidence type="ECO:0000313" key="3">
    <source>
        <dbReference type="EMBL" id="KAK7498896.1"/>
    </source>
</evidence>
<dbReference type="InterPro" id="IPR042342">
    <property type="entry name" value="TTC22"/>
</dbReference>